<feature type="domain" description="Major facilitator superfamily (MFS) profile" evidence="7">
    <location>
        <begin position="14"/>
        <end position="248"/>
    </location>
</feature>
<comment type="subcellular location">
    <subcellularLocation>
        <location evidence="1">Membrane</location>
        <topology evidence="1">Multi-pass membrane protein</topology>
    </subcellularLocation>
</comment>
<evidence type="ECO:0000256" key="1">
    <source>
        <dbReference type="ARBA" id="ARBA00004141"/>
    </source>
</evidence>
<keyword evidence="3 6" id="KW-0812">Transmembrane</keyword>
<evidence type="ECO:0000256" key="3">
    <source>
        <dbReference type="ARBA" id="ARBA00022692"/>
    </source>
</evidence>
<dbReference type="EMBL" id="JAQLOI010000001">
    <property type="protein sequence ID" value="MDB1124822.1"/>
    <property type="molecule type" value="Genomic_DNA"/>
</dbReference>
<feature type="transmembrane region" description="Helical" evidence="6">
    <location>
        <begin position="80"/>
        <end position="98"/>
    </location>
</feature>
<evidence type="ECO:0000256" key="6">
    <source>
        <dbReference type="SAM" id="Phobius"/>
    </source>
</evidence>
<protein>
    <submittedName>
        <fullName evidence="8">MFS transporter</fullName>
    </submittedName>
</protein>
<keyword evidence="9" id="KW-1185">Reference proteome</keyword>
<evidence type="ECO:0000313" key="8">
    <source>
        <dbReference type="EMBL" id="MDB1124822.1"/>
    </source>
</evidence>
<feature type="transmembrane region" description="Helical" evidence="6">
    <location>
        <begin position="142"/>
        <end position="165"/>
    </location>
</feature>
<evidence type="ECO:0000256" key="2">
    <source>
        <dbReference type="ARBA" id="ARBA00022448"/>
    </source>
</evidence>
<organism evidence="8 9">
    <name type="scientific">Vibrio algarum</name>
    <dbReference type="NCBI Taxonomy" id="3020714"/>
    <lineage>
        <taxon>Bacteria</taxon>
        <taxon>Pseudomonadati</taxon>
        <taxon>Pseudomonadota</taxon>
        <taxon>Gammaproteobacteria</taxon>
        <taxon>Vibrionales</taxon>
        <taxon>Vibrionaceae</taxon>
        <taxon>Vibrio</taxon>
    </lineage>
</organism>
<feature type="transmembrane region" description="Helical" evidence="6">
    <location>
        <begin position="104"/>
        <end position="121"/>
    </location>
</feature>
<dbReference type="RefSeq" id="WP_272137680.1">
    <property type="nucleotide sequence ID" value="NZ_JAQLOI010000001.1"/>
</dbReference>
<evidence type="ECO:0000313" key="9">
    <source>
        <dbReference type="Proteomes" id="UP001210678"/>
    </source>
</evidence>
<dbReference type="InterPro" id="IPR052983">
    <property type="entry name" value="MFS_Riboflavin_Transporter"/>
</dbReference>
<dbReference type="InterPro" id="IPR020846">
    <property type="entry name" value="MFS_dom"/>
</dbReference>
<dbReference type="PANTHER" id="PTHR43385:SF1">
    <property type="entry name" value="RIBOFLAVIN TRANSPORTER RIBJ"/>
    <property type="match status" value="1"/>
</dbReference>
<keyword evidence="5 6" id="KW-0472">Membrane</keyword>
<feature type="transmembrane region" description="Helical" evidence="6">
    <location>
        <begin position="171"/>
        <end position="190"/>
    </location>
</feature>
<dbReference type="SUPFAM" id="SSF103473">
    <property type="entry name" value="MFS general substrate transporter"/>
    <property type="match status" value="1"/>
</dbReference>
<name>A0ABT4YTC9_9VIBR</name>
<reference evidence="8 9" key="1">
    <citation type="submission" date="2023-01" db="EMBL/GenBank/DDBJ databases">
        <title>Vibrio sp. KJ40-1 sp.nov, isolated from marine algae.</title>
        <authorList>
            <person name="Butt M."/>
            <person name="Kim J.M.J."/>
            <person name="Jeon C.O.C."/>
        </authorList>
    </citation>
    <scope>NUCLEOTIDE SEQUENCE [LARGE SCALE GENOMIC DNA]</scope>
    <source>
        <strain evidence="8 9">KJ40-1</strain>
    </source>
</reference>
<evidence type="ECO:0000259" key="7">
    <source>
        <dbReference type="PROSITE" id="PS50850"/>
    </source>
</evidence>
<dbReference type="InterPro" id="IPR036259">
    <property type="entry name" value="MFS_trans_sf"/>
</dbReference>
<dbReference type="Proteomes" id="UP001210678">
    <property type="component" value="Unassembled WGS sequence"/>
</dbReference>
<dbReference type="InterPro" id="IPR011701">
    <property type="entry name" value="MFS"/>
</dbReference>
<dbReference type="PROSITE" id="PS50850">
    <property type="entry name" value="MFS"/>
    <property type="match status" value="1"/>
</dbReference>
<accession>A0ABT4YTC9</accession>
<feature type="transmembrane region" description="Helical" evidence="6">
    <location>
        <begin position="53"/>
        <end position="73"/>
    </location>
</feature>
<gene>
    <name evidence="8" type="ORF">PGX00_14680</name>
</gene>
<evidence type="ECO:0000256" key="4">
    <source>
        <dbReference type="ARBA" id="ARBA00022989"/>
    </source>
</evidence>
<dbReference type="Gene3D" id="1.20.1250.20">
    <property type="entry name" value="MFS general substrate transporter like domains"/>
    <property type="match status" value="1"/>
</dbReference>
<dbReference type="Pfam" id="PF07690">
    <property type="entry name" value="MFS_1"/>
    <property type="match status" value="1"/>
</dbReference>
<proteinExistence type="predicted"/>
<evidence type="ECO:0000256" key="5">
    <source>
        <dbReference type="ARBA" id="ARBA00023136"/>
    </source>
</evidence>
<sequence>MNSYLNFIRLQWPLLSFGFLTVFIGNVGQSFFLSWFGADIQKDLVLSATDYGMIYALATLCSSMTIMFVGGLVDKWDIRPFVTVVAVLLVVACVVMSYVVSPLMLFFAFFMLRLAGQGLLPHTAQTTMIRSYSHQRGKAISLASSGVAFGEVILPIIVVLLISWIGWRSSWLVFASVVAFVYLPLAYILLAKSTQFKGNTKKPISKEMLSVIKVGGMYCLTGVFGPFCLRCWQHLLSLLACSSNNIFC</sequence>
<feature type="transmembrane region" description="Helical" evidence="6">
    <location>
        <begin position="12"/>
        <end position="33"/>
    </location>
</feature>
<comment type="caution">
    <text evidence="8">The sequence shown here is derived from an EMBL/GenBank/DDBJ whole genome shotgun (WGS) entry which is preliminary data.</text>
</comment>
<keyword evidence="2" id="KW-0813">Transport</keyword>
<keyword evidence="4 6" id="KW-1133">Transmembrane helix</keyword>
<dbReference type="PANTHER" id="PTHR43385">
    <property type="entry name" value="RIBOFLAVIN TRANSPORTER RIBJ"/>
    <property type="match status" value="1"/>
</dbReference>